<reference evidence="1" key="1">
    <citation type="journal article" date="2013" name="Genome Biol.">
        <title>Draft genome of the mountain pine beetle, Dendroctonus ponderosae Hopkins, a major forest pest.</title>
        <authorList>
            <person name="Keeling C.I."/>
            <person name="Yuen M.M."/>
            <person name="Liao N.Y."/>
            <person name="Docking T.R."/>
            <person name="Chan S.K."/>
            <person name="Taylor G.A."/>
            <person name="Palmquist D.L."/>
            <person name="Jackman S.D."/>
            <person name="Nguyen A."/>
            <person name="Li M."/>
            <person name="Henderson H."/>
            <person name="Janes J.K."/>
            <person name="Zhao Y."/>
            <person name="Pandoh P."/>
            <person name="Moore R."/>
            <person name="Sperling F.A."/>
            <person name="Huber D.P."/>
            <person name="Birol I."/>
            <person name="Jones S.J."/>
            <person name="Bohlmann J."/>
        </authorList>
    </citation>
    <scope>NUCLEOTIDE SEQUENCE</scope>
</reference>
<protein>
    <submittedName>
        <fullName evidence="1">Uncharacterized protein</fullName>
    </submittedName>
</protein>
<evidence type="ECO:0000313" key="1">
    <source>
        <dbReference type="EMBL" id="ENN70324.1"/>
    </source>
</evidence>
<feature type="non-terminal residue" evidence="1">
    <location>
        <position position="1"/>
    </location>
</feature>
<proteinExistence type="predicted"/>
<dbReference type="AlphaFoldDB" id="N6SRR9"/>
<accession>N6SRR9</accession>
<organism evidence="1">
    <name type="scientific">Dendroctonus ponderosae</name>
    <name type="common">Mountain pine beetle</name>
    <dbReference type="NCBI Taxonomy" id="77166"/>
    <lineage>
        <taxon>Eukaryota</taxon>
        <taxon>Metazoa</taxon>
        <taxon>Ecdysozoa</taxon>
        <taxon>Arthropoda</taxon>
        <taxon>Hexapoda</taxon>
        <taxon>Insecta</taxon>
        <taxon>Pterygota</taxon>
        <taxon>Neoptera</taxon>
        <taxon>Endopterygota</taxon>
        <taxon>Coleoptera</taxon>
        <taxon>Polyphaga</taxon>
        <taxon>Cucujiformia</taxon>
        <taxon>Curculionidae</taxon>
        <taxon>Scolytinae</taxon>
        <taxon>Dendroctonus</taxon>
    </lineage>
</organism>
<dbReference type="EMBL" id="KB741292">
    <property type="protein sequence ID" value="ENN70324.1"/>
    <property type="molecule type" value="Genomic_DNA"/>
</dbReference>
<gene>
    <name evidence="1" type="ORF">YQE_12835</name>
</gene>
<sequence>MKLWWCNFSKDQKMGDILTGWQQGAKLKIPDWKLPRNLDWKTLQSYVKEIANGLKNRGSAPPAVQKPRVHMKFPYTFSAQIAQFPYKFYYKNNWIVRTYPWGFALALPIFWYMDRKGVLPLLTFSRGVHIQKWLLRKQIIIFSI</sequence>
<dbReference type="HOGENOM" id="CLU_1798430_0_0_1"/>
<dbReference type="OrthoDB" id="6067390at2759"/>
<name>N6SRR9_DENPD</name>